<evidence type="ECO:0000256" key="5">
    <source>
        <dbReference type="ARBA" id="ARBA00023136"/>
    </source>
</evidence>
<dbReference type="PANTHER" id="PTHR36115:SF6">
    <property type="entry name" value="PROLINE-RICH ANTIGEN HOMOLOG"/>
    <property type="match status" value="1"/>
</dbReference>
<dbReference type="GO" id="GO:0005886">
    <property type="term" value="C:plasma membrane"/>
    <property type="evidence" value="ECO:0007669"/>
    <property type="project" value="UniProtKB-SubCell"/>
</dbReference>
<evidence type="ECO:0000256" key="7">
    <source>
        <dbReference type="SAM" id="Phobius"/>
    </source>
</evidence>
<feature type="transmembrane region" description="Helical" evidence="7">
    <location>
        <begin position="77"/>
        <end position="100"/>
    </location>
</feature>
<protein>
    <submittedName>
        <fullName evidence="9">Proline-rich antigen homolog</fullName>
    </submittedName>
</protein>
<name>A0A1Y5PMF1_9MYCO</name>
<evidence type="ECO:0000313" key="9">
    <source>
        <dbReference type="EMBL" id="SBS78570.1"/>
    </source>
</evidence>
<evidence type="ECO:0000256" key="3">
    <source>
        <dbReference type="ARBA" id="ARBA00022692"/>
    </source>
</evidence>
<keyword evidence="2" id="KW-1003">Cell membrane</keyword>
<keyword evidence="4 7" id="KW-1133">Transmembrane helix</keyword>
<evidence type="ECO:0000256" key="2">
    <source>
        <dbReference type="ARBA" id="ARBA00022475"/>
    </source>
</evidence>
<dbReference type="InterPro" id="IPR010432">
    <property type="entry name" value="RDD"/>
</dbReference>
<evidence type="ECO:0000256" key="1">
    <source>
        <dbReference type="ARBA" id="ARBA00004651"/>
    </source>
</evidence>
<keyword evidence="5 7" id="KW-0472">Membrane</keyword>
<reference evidence="9" key="1">
    <citation type="submission" date="2016-03" db="EMBL/GenBank/DDBJ databases">
        <authorList>
            <person name="Ploux O."/>
        </authorList>
    </citation>
    <scope>NUCLEOTIDE SEQUENCE</scope>
    <source>
        <strain evidence="9">UC10</strain>
    </source>
</reference>
<dbReference type="AlphaFoldDB" id="A0A1Y5PMF1"/>
<dbReference type="Pfam" id="PF06271">
    <property type="entry name" value="RDD"/>
    <property type="match status" value="1"/>
</dbReference>
<gene>
    <name evidence="9" type="primary">pra</name>
    <name evidence="9" type="ORF">MHPYR_60058</name>
</gene>
<accession>A0A1Y5PMF1</accession>
<dbReference type="EMBL" id="FLQS01000056">
    <property type="protein sequence ID" value="SBS78570.1"/>
    <property type="molecule type" value="Genomic_DNA"/>
</dbReference>
<keyword evidence="3 7" id="KW-0812">Transmembrane</keyword>
<feature type="domain" description="RDD" evidence="8">
    <location>
        <begin position="70"/>
        <end position="219"/>
    </location>
</feature>
<feature type="transmembrane region" description="Helical" evidence="7">
    <location>
        <begin position="130"/>
        <end position="148"/>
    </location>
</feature>
<comment type="subcellular location">
    <subcellularLocation>
        <location evidence="1">Cell membrane</location>
        <topology evidence="1">Multi-pass membrane protein</topology>
    </subcellularLocation>
</comment>
<evidence type="ECO:0000259" key="8">
    <source>
        <dbReference type="Pfam" id="PF06271"/>
    </source>
</evidence>
<proteinExistence type="predicted"/>
<feature type="region of interest" description="Disordered" evidence="6">
    <location>
        <begin position="1"/>
        <end position="62"/>
    </location>
</feature>
<sequence length="226" mass="23993">MTEQPPGPPPGNYPPPPPPPPPPGGYLPPPPGSYPPPPPPQGGYVPPPPGAGYAPPPPGQPVPQLPQSAYTPWFTRVVAWLIDYVPVLVVIGIGAGILAATQETACVTDSSDYNLGEFCATGASTSGQTALAVSIVLGYAFVIWNLGYRQGKTGSSIGKSIMKFKVVSEKTGQPIGFWLSLVREVLYSIASYLCFILWLVAVLFPLWDPKRQSLADKIMTTVCLPR</sequence>
<organism evidence="9">
    <name type="scientific">uncultured Mycobacterium sp</name>
    <dbReference type="NCBI Taxonomy" id="171292"/>
    <lineage>
        <taxon>Bacteria</taxon>
        <taxon>Bacillati</taxon>
        <taxon>Actinomycetota</taxon>
        <taxon>Actinomycetes</taxon>
        <taxon>Mycobacteriales</taxon>
        <taxon>Mycobacteriaceae</taxon>
        <taxon>Mycobacterium</taxon>
        <taxon>environmental samples</taxon>
    </lineage>
</organism>
<feature type="transmembrane region" description="Helical" evidence="7">
    <location>
        <begin position="185"/>
        <end position="207"/>
    </location>
</feature>
<dbReference type="PANTHER" id="PTHR36115">
    <property type="entry name" value="PROLINE-RICH ANTIGEN HOMOLOG-RELATED"/>
    <property type="match status" value="1"/>
</dbReference>
<evidence type="ECO:0000256" key="4">
    <source>
        <dbReference type="ARBA" id="ARBA00022989"/>
    </source>
</evidence>
<dbReference type="InterPro" id="IPR051791">
    <property type="entry name" value="Pra-immunoreactive"/>
</dbReference>
<evidence type="ECO:0000256" key="6">
    <source>
        <dbReference type="SAM" id="MobiDB-lite"/>
    </source>
</evidence>